<keyword evidence="2" id="KW-1134">Transmembrane beta strand</keyword>
<dbReference type="InterPro" id="IPR051906">
    <property type="entry name" value="TolC-like"/>
</dbReference>
<dbReference type="GO" id="GO:0015562">
    <property type="term" value="F:efflux transmembrane transporter activity"/>
    <property type="evidence" value="ECO:0007669"/>
    <property type="project" value="InterPro"/>
</dbReference>
<protein>
    <recommendedName>
        <fullName evidence="9">TolC family protein</fullName>
    </recommendedName>
</protein>
<comment type="subcellular location">
    <subcellularLocation>
        <location evidence="1">Cell outer membrane</location>
    </subcellularLocation>
</comment>
<evidence type="ECO:0000256" key="1">
    <source>
        <dbReference type="ARBA" id="ARBA00004442"/>
    </source>
</evidence>
<evidence type="ECO:0000256" key="3">
    <source>
        <dbReference type="ARBA" id="ARBA00022692"/>
    </source>
</evidence>
<dbReference type="GO" id="GO:0009279">
    <property type="term" value="C:cell outer membrane"/>
    <property type="evidence" value="ECO:0007669"/>
    <property type="project" value="UniProtKB-SubCell"/>
</dbReference>
<name>A0A1V9VBT5_9BACT</name>
<keyword evidence="6" id="KW-0732">Signal</keyword>
<comment type="caution">
    <text evidence="7">The sequence shown here is derived from an EMBL/GenBank/DDBJ whole genome shotgun (WGS) entry which is preliminary data.</text>
</comment>
<dbReference type="AlphaFoldDB" id="A0A1V9VBT5"/>
<evidence type="ECO:0000313" key="7">
    <source>
        <dbReference type="EMBL" id="OQR41541.1"/>
    </source>
</evidence>
<dbReference type="PANTHER" id="PTHR30026:SF20">
    <property type="entry name" value="OUTER MEMBRANE PROTEIN TOLC"/>
    <property type="match status" value="1"/>
</dbReference>
<evidence type="ECO:0000256" key="2">
    <source>
        <dbReference type="ARBA" id="ARBA00022452"/>
    </source>
</evidence>
<dbReference type="Gene3D" id="1.20.1600.10">
    <property type="entry name" value="Outer membrane efflux proteins (OEP)"/>
    <property type="match status" value="1"/>
</dbReference>
<feature type="signal peptide" evidence="6">
    <location>
        <begin position="1"/>
        <end position="22"/>
    </location>
</feature>
<evidence type="ECO:0000313" key="8">
    <source>
        <dbReference type="Proteomes" id="UP000192599"/>
    </source>
</evidence>
<feature type="chain" id="PRO_5011963706" description="TolC family protein" evidence="6">
    <location>
        <begin position="23"/>
        <end position="398"/>
    </location>
</feature>
<dbReference type="SUPFAM" id="SSF56954">
    <property type="entry name" value="Outer membrane efflux proteins (OEP)"/>
    <property type="match status" value="1"/>
</dbReference>
<dbReference type="EMBL" id="LNTC01000048">
    <property type="protein sequence ID" value="OQR41541.1"/>
    <property type="molecule type" value="Genomic_DNA"/>
</dbReference>
<evidence type="ECO:0000256" key="6">
    <source>
        <dbReference type="SAM" id="SignalP"/>
    </source>
</evidence>
<dbReference type="PANTHER" id="PTHR30026">
    <property type="entry name" value="OUTER MEMBRANE PROTEIN TOLC"/>
    <property type="match status" value="1"/>
</dbReference>
<evidence type="ECO:0000256" key="5">
    <source>
        <dbReference type="ARBA" id="ARBA00023237"/>
    </source>
</evidence>
<dbReference type="GO" id="GO:1990281">
    <property type="term" value="C:efflux pump complex"/>
    <property type="evidence" value="ECO:0007669"/>
    <property type="project" value="TreeGrafter"/>
</dbReference>
<accession>A0A1V9VBT5</accession>
<organism evidence="7 8">
    <name type="scientific">Aliarcobacter cryaerophilus</name>
    <dbReference type="NCBI Taxonomy" id="28198"/>
    <lineage>
        <taxon>Bacteria</taxon>
        <taxon>Pseudomonadati</taxon>
        <taxon>Campylobacterota</taxon>
        <taxon>Epsilonproteobacteria</taxon>
        <taxon>Campylobacterales</taxon>
        <taxon>Arcobacteraceae</taxon>
        <taxon>Aliarcobacter</taxon>
    </lineage>
</organism>
<reference evidence="7 8" key="1">
    <citation type="submission" date="2017-04" db="EMBL/GenBank/DDBJ databases">
        <title>Accumulation and expression of multiple antibiotic resistance genes in Arcobacter cryaerophilus that thrives in sewage.</title>
        <authorList>
            <person name="Millar J.A."/>
            <person name="Raghavan R."/>
        </authorList>
    </citation>
    <scope>NUCLEOTIDE SEQUENCE [LARGE SCALE GENOMIC DNA]</scope>
    <source>
        <strain evidence="7 8">AZT-1</strain>
    </source>
</reference>
<dbReference type="Proteomes" id="UP000192599">
    <property type="component" value="Unassembled WGS sequence"/>
</dbReference>
<sequence>MIKNRLISMFILFSCSSGVLFADDFNQFLNKAIETSPYLQSSAIGVEQAKQESYKQLRYENPTLSGEFSKYKPNDGSNDSGYNISLTQPFRLWGVSGDKERFSQAIVKGANSEYMLNTSDFIRNISLYFTVYAQEKMLLDLMLDATNIAKTIYDISQERHAVGSISRADMLQAKAIFLEQQTQYDSLNISSIESYYELLKLAGIKEKIEINTNHTFEVKKSDISENPELNLLIHKKDIAQAEAELTSNILETVDVTASYSKEPDQIVNGVALSFPFPLFNTKYEEKRIAQLEAKKMNFLIENEKNSIQTEHSKLLIQRELLEKLKLKNENVLKLKMEVLEMFLEKYKVSQTTLMELLNIKNQVIQTKENLIKINIALNQNAININYIQGDINAQNLIN</sequence>
<evidence type="ECO:0008006" key="9">
    <source>
        <dbReference type="Google" id="ProtNLM"/>
    </source>
</evidence>
<dbReference type="RefSeq" id="WP_081560604.1">
    <property type="nucleotide sequence ID" value="NZ_JAMXEK010000014.1"/>
</dbReference>
<gene>
    <name evidence="7" type="ORF">AS859_05130</name>
</gene>
<keyword evidence="3" id="KW-0812">Transmembrane</keyword>
<evidence type="ECO:0000256" key="4">
    <source>
        <dbReference type="ARBA" id="ARBA00023136"/>
    </source>
</evidence>
<proteinExistence type="predicted"/>
<keyword evidence="4" id="KW-0472">Membrane</keyword>
<dbReference type="GO" id="GO:0015288">
    <property type="term" value="F:porin activity"/>
    <property type="evidence" value="ECO:0007669"/>
    <property type="project" value="TreeGrafter"/>
</dbReference>
<keyword evidence="5" id="KW-0998">Cell outer membrane</keyword>